<dbReference type="InterPro" id="IPR051694">
    <property type="entry name" value="Immunoregulatory_rcpt-like"/>
</dbReference>
<feature type="region of interest" description="Disordered" evidence="5">
    <location>
        <begin position="203"/>
        <end position="232"/>
    </location>
</feature>
<dbReference type="GO" id="GO:0016020">
    <property type="term" value="C:membrane"/>
    <property type="evidence" value="ECO:0007669"/>
    <property type="project" value="UniProtKB-SubCell"/>
</dbReference>
<dbReference type="PANTHER" id="PTHR15549">
    <property type="entry name" value="PAIRED IMMUNOGLOBULIN-LIKE TYPE 2 RECEPTOR"/>
    <property type="match status" value="1"/>
</dbReference>
<feature type="compositionally biased region" description="Basic and acidic residues" evidence="5">
    <location>
        <begin position="1"/>
        <end position="14"/>
    </location>
</feature>
<reference evidence="7 8" key="1">
    <citation type="submission" date="2013-03" db="EMBL/GenBank/DDBJ databases">
        <title>The Genome Sequence of Phialophora europaea CBS 101466.</title>
        <authorList>
            <consortium name="The Broad Institute Genomics Platform"/>
            <person name="Cuomo C."/>
            <person name="de Hoog S."/>
            <person name="Gorbushina A."/>
            <person name="Walker B."/>
            <person name="Young S.K."/>
            <person name="Zeng Q."/>
            <person name="Gargeya S."/>
            <person name="Fitzgerald M."/>
            <person name="Haas B."/>
            <person name="Abouelleil A."/>
            <person name="Allen A.W."/>
            <person name="Alvarado L."/>
            <person name="Arachchi H.M."/>
            <person name="Berlin A.M."/>
            <person name="Chapman S.B."/>
            <person name="Gainer-Dewar J."/>
            <person name="Goldberg J."/>
            <person name="Griggs A."/>
            <person name="Gujja S."/>
            <person name="Hansen M."/>
            <person name="Howarth C."/>
            <person name="Imamovic A."/>
            <person name="Ireland A."/>
            <person name="Larimer J."/>
            <person name="McCowan C."/>
            <person name="Murphy C."/>
            <person name="Pearson M."/>
            <person name="Poon T.W."/>
            <person name="Priest M."/>
            <person name="Roberts A."/>
            <person name="Saif S."/>
            <person name="Shea T."/>
            <person name="Sisk P."/>
            <person name="Sykes S."/>
            <person name="Wortman J."/>
            <person name="Nusbaum C."/>
            <person name="Birren B."/>
        </authorList>
    </citation>
    <scope>NUCLEOTIDE SEQUENCE [LARGE SCALE GENOMIC DNA]</scope>
    <source>
        <strain evidence="7 8">CBS 101466</strain>
    </source>
</reference>
<sequence>MGVVSRHDGVHGQEPHQPSAKAECSNTTTTVTLTQYGATVTSTLGHSTTPSTSTKTISLLPSGLITLHNATLPLNNTVTTPTPSFTSHTSSSTISAATASPTPAPPSDPSHQAGRVAGGVIGGLAGLALLVFLLAWCCKRRNQLKVRLRCRRDTKEEKELARQAEVRQRADLERKKALQSLEAKPGGGLLHSGLMAFNLEQNGSQPVSNSAVPPTPPSVPVKGTGPGRRFYA</sequence>
<dbReference type="VEuPathDB" id="FungiDB:HMPREF1541_08290"/>
<evidence type="ECO:0000313" key="8">
    <source>
        <dbReference type="Proteomes" id="UP000030752"/>
    </source>
</evidence>
<dbReference type="AlphaFoldDB" id="W2RNJ0"/>
<dbReference type="eggNOG" id="ENOG502SBXC">
    <property type="taxonomic scope" value="Eukaryota"/>
</dbReference>
<keyword evidence="3 6" id="KW-1133">Transmembrane helix</keyword>
<evidence type="ECO:0000256" key="3">
    <source>
        <dbReference type="ARBA" id="ARBA00022989"/>
    </source>
</evidence>
<name>W2RNJ0_CYPE1</name>
<keyword evidence="4 6" id="KW-0472">Membrane</keyword>
<feature type="region of interest" description="Disordered" evidence="5">
    <location>
        <begin position="78"/>
        <end position="113"/>
    </location>
</feature>
<gene>
    <name evidence="7" type="ORF">HMPREF1541_08290</name>
</gene>
<proteinExistence type="predicted"/>
<protein>
    <submittedName>
        <fullName evidence="7">Uncharacterized protein</fullName>
    </submittedName>
</protein>
<dbReference type="HOGENOM" id="CLU_1194843_0_0_1"/>
<dbReference type="Proteomes" id="UP000030752">
    <property type="component" value="Unassembled WGS sequence"/>
</dbReference>
<dbReference type="GO" id="GO:0071944">
    <property type="term" value="C:cell periphery"/>
    <property type="evidence" value="ECO:0007669"/>
    <property type="project" value="UniProtKB-ARBA"/>
</dbReference>
<dbReference type="EMBL" id="KB822724">
    <property type="protein sequence ID" value="ETN37299.1"/>
    <property type="molecule type" value="Genomic_DNA"/>
</dbReference>
<dbReference type="RefSeq" id="XP_008720831.1">
    <property type="nucleotide sequence ID" value="XM_008722609.1"/>
</dbReference>
<evidence type="ECO:0000256" key="5">
    <source>
        <dbReference type="SAM" id="MobiDB-lite"/>
    </source>
</evidence>
<dbReference type="STRING" id="1220924.W2RNJ0"/>
<comment type="subcellular location">
    <subcellularLocation>
        <location evidence="1">Membrane</location>
        <topology evidence="1">Single-pass membrane protein</topology>
    </subcellularLocation>
</comment>
<dbReference type="InParanoid" id="W2RNJ0"/>
<evidence type="ECO:0000256" key="2">
    <source>
        <dbReference type="ARBA" id="ARBA00022692"/>
    </source>
</evidence>
<keyword evidence="8" id="KW-1185">Reference proteome</keyword>
<evidence type="ECO:0000256" key="1">
    <source>
        <dbReference type="ARBA" id="ARBA00004167"/>
    </source>
</evidence>
<feature type="compositionally biased region" description="Low complexity" evidence="5">
    <location>
        <begin position="78"/>
        <end position="101"/>
    </location>
</feature>
<evidence type="ECO:0000313" key="7">
    <source>
        <dbReference type="EMBL" id="ETN37299.1"/>
    </source>
</evidence>
<evidence type="ECO:0000256" key="4">
    <source>
        <dbReference type="ARBA" id="ARBA00023136"/>
    </source>
</evidence>
<keyword evidence="2 6" id="KW-0812">Transmembrane</keyword>
<evidence type="ECO:0000256" key="6">
    <source>
        <dbReference type="SAM" id="Phobius"/>
    </source>
</evidence>
<dbReference type="PANTHER" id="PTHR15549:SF33">
    <property type="entry name" value="MEMBRANE PROTEIN WSC4, PUTATIVE (AFU_ORTHOLOGUE AFUA_5G09020)-RELATED"/>
    <property type="match status" value="1"/>
</dbReference>
<feature type="region of interest" description="Disordered" evidence="5">
    <location>
        <begin position="1"/>
        <end position="26"/>
    </location>
</feature>
<organism evidence="7 8">
    <name type="scientific">Cyphellophora europaea (strain CBS 101466)</name>
    <name type="common">Phialophora europaea</name>
    <dbReference type="NCBI Taxonomy" id="1220924"/>
    <lineage>
        <taxon>Eukaryota</taxon>
        <taxon>Fungi</taxon>
        <taxon>Dikarya</taxon>
        <taxon>Ascomycota</taxon>
        <taxon>Pezizomycotina</taxon>
        <taxon>Eurotiomycetes</taxon>
        <taxon>Chaetothyriomycetidae</taxon>
        <taxon>Chaetothyriales</taxon>
        <taxon>Cyphellophoraceae</taxon>
        <taxon>Cyphellophora</taxon>
    </lineage>
</organism>
<dbReference type="GeneID" id="19975629"/>
<accession>W2RNJ0</accession>
<feature type="transmembrane region" description="Helical" evidence="6">
    <location>
        <begin position="116"/>
        <end position="138"/>
    </location>
</feature>